<dbReference type="EMBL" id="UINC01019500">
    <property type="protein sequence ID" value="SVA82596.1"/>
    <property type="molecule type" value="Genomic_DNA"/>
</dbReference>
<reference evidence="4" key="1">
    <citation type="submission" date="2018-05" db="EMBL/GenBank/DDBJ databases">
        <authorList>
            <person name="Lanie J.A."/>
            <person name="Ng W.-L."/>
            <person name="Kazmierczak K.M."/>
            <person name="Andrzejewski T.M."/>
            <person name="Davidsen T.M."/>
            <person name="Wayne K.J."/>
            <person name="Tettelin H."/>
            <person name="Glass J.I."/>
            <person name="Rusch D."/>
            <person name="Podicherti R."/>
            <person name="Tsui H.-C.T."/>
            <person name="Winkler M.E."/>
        </authorList>
    </citation>
    <scope>NUCLEOTIDE SEQUENCE</scope>
</reference>
<dbReference type="InterPro" id="IPR020829">
    <property type="entry name" value="GlycerAld_3-P_DH_cat"/>
</dbReference>
<evidence type="ECO:0000259" key="3">
    <source>
        <dbReference type="SMART" id="SM00846"/>
    </source>
</evidence>
<dbReference type="Gene3D" id="3.40.50.720">
    <property type="entry name" value="NAD(P)-binding Rossmann-like Domain"/>
    <property type="match status" value="1"/>
</dbReference>
<evidence type="ECO:0000256" key="1">
    <source>
        <dbReference type="ARBA" id="ARBA00007406"/>
    </source>
</evidence>
<sequence>MTNVTTRLGINGFGRIGRLVLRAISQSDYPGLEIVAVNSFGDPATNAHMFKYDSTYGVFNGDVESSENSFAIDGKEIACLSSPEPISIPWNEHRVDIVLECTGKFTSAREASGHLESGVKKVIISAPAKGEDVTVVMGVNEKDYDANNDRIISNASCTTNCVAPLIKVINDNFGVESAMMTTIHSYTNDQQILDKRHKDMRRARSAATNIIPTTTGAAKAVGQVIPSLQNKVHGMAFRVPTATVSVTDVVANLTSDASVEEINLSYQKAAAESMRGILDFSTEPLVSTDYRQSPFSCVIDGLSTIALEGNMVKIVGWYDNEWAYSLRTIDLAQYLATTGI</sequence>
<dbReference type="GO" id="GO:0050661">
    <property type="term" value="F:NADP binding"/>
    <property type="evidence" value="ECO:0007669"/>
    <property type="project" value="InterPro"/>
</dbReference>
<dbReference type="InterPro" id="IPR036291">
    <property type="entry name" value="NAD(P)-bd_dom_sf"/>
</dbReference>
<dbReference type="FunFam" id="3.40.50.720:FF:000001">
    <property type="entry name" value="Glyceraldehyde-3-phosphate dehydrogenase"/>
    <property type="match status" value="1"/>
</dbReference>
<dbReference type="SMART" id="SM00846">
    <property type="entry name" value="Gp_dh_N"/>
    <property type="match status" value="1"/>
</dbReference>
<accession>A0A381YZY0</accession>
<dbReference type="PIRSF" id="PIRSF000149">
    <property type="entry name" value="GAP_DH"/>
    <property type="match status" value="1"/>
</dbReference>
<evidence type="ECO:0000313" key="4">
    <source>
        <dbReference type="EMBL" id="SVA82596.1"/>
    </source>
</evidence>
<dbReference type="InterPro" id="IPR006424">
    <property type="entry name" value="Glyceraldehyde-3-P_DH_1"/>
</dbReference>
<dbReference type="Gene3D" id="3.30.360.10">
    <property type="entry name" value="Dihydrodipicolinate Reductase, domain 2"/>
    <property type="match status" value="1"/>
</dbReference>
<dbReference type="AlphaFoldDB" id="A0A381YZY0"/>
<dbReference type="GO" id="GO:0016620">
    <property type="term" value="F:oxidoreductase activity, acting on the aldehyde or oxo group of donors, NAD or NADP as acceptor"/>
    <property type="evidence" value="ECO:0007669"/>
    <property type="project" value="InterPro"/>
</dbReference>
<keyword evidence="2" id="KW-0560">Oxidoreductase</keyword>
<dbReference type="NCBIfam" id="TIGR01534">
    <property type="entry name" value="GAPDH-I"/>
    <property type="match status" value="1"/>
</dbReference>
<dbReference type="Pfam" id="PF00044">
    <property type="entry name" value="Gp_dh_N"/>
    <property type="match status" value="1"/>
</dbReference>
<name>A0A381YZY0_9ZZZZ</name>
<evidence type="ECO:0000256" key="2">
    <source>
        <dbReference type="ARBA" id="ARBA00023002"/>
    </source>
</evidence>
<dbReference type="FunFam" id="3.30.360.10:FF:000002">
    <property type="entry name" value="Glyceraldehyde-3-phosphate dehydrogenase"/>
    <property type="match status" value="1"/>
</dbReference>
<dbReference type="SUPFAM" id="SSF55347">
    <property type="entry name" value="Glyceraldehyde-3-phosphate dehydrogenase-like, C-terminal domain"/>
    <property type="match status" value="1"/>
</dbReference>
<protein>
    <recommendedName>
        <fullName evidence="3">Glyceraldehyde 3-phosphate dehydrogenase NAD(P) binding domain-containing protein</fullName>
    </recommendedName>
</protein>
<dbReference type="GO" id="GO:0051287">
    <property type="term" value="F:NAD binding"/>
    <property type="evidence" value="ECO:0007669"/>
    <property type="project" value="InterPro"/>
</dbReference>
<dbReference type="PRINTS" id="PR00078">
    <property type="entry name" value="G3PDHDRGNASE"/>
</dbReference>
<dbReference type="Pfam" id="PF02800">
    <property type="entry name" value="Gp_dh_C"/>
    <property type="match status" value="1"/>
</dbReference>
<dbReference type="CDD" id="cd05214">
    <property type="entry name" value="GAPDH_I_N"/>
    <property type="match status" value="1"/>
</dbReference>
<organism evidence="4">
    <name type="scientific">marine metagenome</name>
    <dbReference type="NCBI Taxonomy" id="408172"/>
    <lineage>
        <taxon>unclassified sequences</taxon>
        <taxon>metagenomes</taxon>
        <taxon>ecological metagenomes</taxon>
    </lineage>
</organism>
<dbReference type="InterPro" id="IPR020831">
    <property type="entry name" value="GlycerAld/Erythrose_P_DH"/>
</dbReference>
<dbReference type="CDD" id="cd18126">
    <property type="entry name" value="GAPDH_I_C"/>
    <property type="match status" value="1"/>
</dbReference>
<dbReference type="PANTHER" id="PTHR43148">
    <property type="entry name" value="GLYCERALDEHYDE-3-PHOSPHATE DEHYDROGENASE 2"/>
    <property type="match status" value="1"/>
</dbReference>
<proteinExistence type="inferred from homology"/>
<dbReference type="GO" id="GO:0006006">
    <property type="term" value="P:glucose metabolic process"/>
    <property type="evidence" value="ECO:0007669"/>
    <property type="project" value="InterPro"/>
</dbReference>
<dbReference type="SUPFAM" id="SSF51735">
    <property type="entry name" value="NAD(P)-binding Rossmann-fold domains"/>
    <property type="match status" value="1"/>
</dbReference>
<feature type="domain" description="Glyceraldehyde 3-phosphate dehydrogenase NAD(P) binding" evidence="3">
    <location>
        <begin position="6"/>
        <end position="157"/>
    </location>
</feature>
<comment type="similarity">
    <text evidence="1">Belongs to the glyceraldehyde-3-phosphate dehydrogenase family.</text>
</comment>
<dbReference type="InterPro" id="IPR020828">
    <property type="entry name" value="GlycerAld_3-P_DH_NAD(P)-bd"/>
</dbReference>
<gene>
    <name evidence="4" type="ORF">METZ01_LOCUS135450</name>
</gene>